<keyword evidence="2 7" id="KW-0963">Cytoplasm</keyword>
<dbReference type="OrthoDB" id="9806637at2"/>
<dbReference type="PANTHER" id="PTHR11265">
    <property type="entry name" value="S-ADENOSYL-METHYLTRANSFERASE MRAW"/>
    <property type="match status" value="1"/>
</dbReference>
<dbReference type="Proteomes" id="UP000006176">
    <property type="component" value="Chromosome"/>
</dbReference>
<dbReference type="NCBIfam" id="TIGR00006">
    <property type="entry name" value="16S rRNA (cytosine(1402)-N(4))-methyltransferase RsmH"/>
    <property type="match status" value="1"/>
</dbReference>
<evidence type="ECO:0000256" key="7">
    <source>
        <dbReference type="HAMAP-Rule" id="MF_01007"/>
    </source>
</evidence>
<evidence type="ECO:0000313" key="8">
    <source>
        <dbReference type="EMBL" id="AFL68777.1"/>
    </source>
</evidence>
<dbReference type="GO" id="GO:0070475">
    <property type="term" value="P:rRNA base methylation"/>
    <property type="evidence" value="ECO:0007669"/>
    <property type="project" value="UniProtKB-UniRule"/>
</dbReference>
<feature type="binding site" evidence="7">
    <location>
        <position position="79"/>
    </location>
    <ligand>
        <name>S-adenosyl-L-methionine</name>
        <dbReference type="ChEBI" id="CHEBI:59789"/>
    </ligand>
</feature>
<comment type="subcellular location">
    <subcellularLocation>
        <location evidence="7">Cytoplasm</location>
    </subcellularLocation>
</comment>
<keyword evidence="6 7" id="KW-0949">S-adenosyl-L-methionine</keyword>
<evidence type="ECO:0000256" key="5">
    <source>
        <dbReference type="ARBA" id="ARBA00022679"/>
    </source>
</evidence>
<gene>
    <name evidence="7" type="primary">rsmH</name>
    <name evidence="8" type="ordered locus">Sulba_1489</name>
</gene>
<dbReference type="InterPro" id="IPR023397">
    <property type="entry name" value="SAM-dep_MeTrfase_MraW_recog"/>
</dbReference>
<dbReference type="HOGENOM" id="CLU_038422_3_0_7"/>
<evidence type="ECO:0000256" key="4">
    <source>
        <dbReference type="ARBA" id="ARBA00022603"/>
    </source>
</evidence>
<feature type="binding site" evidence="7">
    <location>
        <position position="97"/>
    </location>
    <ligand>
        <name>S-adenosyl-L-methionine</name>
        <dbReference type="ChEBI" id="CHEBI:59789"/>
    </ligand>
</feature>
<dbReference type="InterPro" id="IPR002903">
    <property type="entry name" value="RsmH"/>
</dbReference>
<dbReference type="InterPro" id="IPR029063">
    <property type="entry name" value="SAM-dependent_MTases_sf"/>
</dbReference>
<evidence type="ECO:0000256" key="2">
    <source>
        <dbReference type="ARBA" id="ARBA00022490"/>
    </source>
</evidence>
<keyword evidence="4 7" id="KW-0489">Methyltransferase</keyword>
<dbReference type="RefSeq" id="WP_014769655.1">
    <property type="nucleotide sequence ID" value="NC_018002.1"/>
</dbReference>
<dbReference type="AlphaFoldDB" id="I3XXV3"/>
<dbReference type="Pfam" id="PF01795">
    <property type="entry name" value="Methyltransf_5"/>
    <property type="match status" value="1"/>
</dbReference>
<proteinExistence type="inferred from homology"/>
<dbReference type="STRING" id="760154.Sulba_1489"/>
<dbReference type="GO" id="GO:0005737">
    <property type="term" value="C:cytoplasm"/>
    <property type="evidence" value="ECO:0007669"/>
    <property type="project" value="UniProtKB-SubCell"/>
</dbReference>
<dbReference type="GO" id="GO:0071424">
    <property type="term" value="F:rRNA (cytosine-N4-)-methyltransferase activity"/>
    <property type="evidence" value="ECO:0007669"/>
    <property type="project" value="UniProtKB-UniRule"/>
</dbReference>
<organism evidence="8 9">
    <name type="scientific">Sulfurospirillum barnesii (strain ATCC 700032 / DSM 10660 / SES-3)</name>
    <dbReference type="NCBI Taxonomy" id="760154"/>
    <lineage>
        <taxon>Bacteria</taxon>
        <taxon>Pseudomonadati</taxon>
        <taxon>Campylobacterota</taxon>
        <taxon>Epsilonproteobacteria</taxon>
        <taxon>Campylobacterales</taxon>
        <taxon>Sulfurospirillaceae</taxon>
        <taxon>Sulfurospirillum</taxon>
    </lineage>
</organism>
<dbReference type="HAMAP" id="MF_01007">
    <property type="entry name" value="16SrRNA_methyltr_H"/>
    <property type="match status" value="1"/>
</dbReference>
<evidence type="ECO:0000313" key="9">
    <source>
        <dbReference type="Proteomes" id="UP000006176"/>
    </source>
</evidence>
<dbReference type="PATRIC" id="fig|760154.4.peg.1492"/>
<dbReference type="Gene3D" id="1.10.150.170">
    <property type="entry name" value="Putative methyltransferase TM0872, insert domain"/>
    <property type="match status" value="1"/>
</dbReference>
<comment type="catalytic activity">
    <reaction evidence="7">
        <text>cytidine(1402) in 16S rRNA + S-adenosyl-L-methionine = N(4)-methylcytidine(1402) in 16S rRNA + S-adenosyl-L-homocysteine + H(+)</text>
        <dbReference type="Rhea" id="RHEA:42928"/>
        <dbReference type="Rhea" id="RHEA-COMP:10286"/>
        <dbReference type="Rhea" id="RHEA-COMP:10287"/>
        <dbReference type="ChEBI" id="CHEBI:15378"/>
        <dbReference type="ChEBI" id="CHEBI:57856"/>
        <dbReference type="ChEBI" id="CHEBI:59789"/>
        <dbReference type="ChEBI" id="CHEBI:74506"/>
        <dbReference type="ChEBI" id="CHEBI:82748"/>
        <dbReference type="EC" id="2.1.1.199"/>
    </reaction>
</comment>
<accession>I3XXV3</accession>
<name>I3XXV3_SULBS</name>
<evidence type="ECO:0000256" key="1">
    <source>
        <dbReference type="ARBA" id="ARBA00010396"/>
    </source>
</evidence>
<comment type="function">
    <text evidence="7">Specifically methylates the N4 position of cytidine in position 1402 (C1402) of 16S rRNA.</text>
</comment>
<keyword evidence="3 7" id="KW-0698">rRNA processing</keyword>
<dbReference type="eggNOG" id="COG0275">
    <property type="taxonomic scope" value="Bacteria"/>
</dbReference>
<dbReference type="EC" id="2.1.1.199" evidence="7"/>
<sequence>MNIPHIPVLLEEVKKVFSTVSEGVIIDCTLGYGGHSEVLLEQNPTIKLIGCDQDEEALAFSKKRLERFGERVIFHHGNFSSVIAQYAHLPIRGILADIGVSSLQLDKKERGFAFDSEVLDMRMNPHNTLSAYEVVNHYSQEQLEFIFREYGEIHAYQKMAQLICEARLKAPITSAKELSRIAQKVPGKKSIHPSTLLFQAIRIEVNNELGVLTQLLESISKAEFTQCIVGIISFHSLEDRIVKQTFKLWSQNCICPPHVMRCMCGNNHALGKIISKKPIEATSSELKKNPRSRSARLRVFEIRGKDGR</sequence>
<dbReference type="SUPFAM" id="SSF53335">
    <property type="entry name" value="S-adenosyl-L-methionine-dependent methyltransferases"/>
    <property type="match status" value="1"/>
</dbReference>
<protein>
    <recommendedName>
        <fullName evidence="7">Ribosomal RNA small subunit methyltransferase H</fullName>
        <ecNumber evidence="7">2.1.1.199</ecNumber>
    </recommendedName>
    <alternativeName>
        <fullName evidence="7">16S rRNA m(4)C1402 methyltransferase</fullName>
    </alternativeName>
    <alternativeName>
        <fullName evidence="7">rRNA (cytosine-N(4)-)-methyltransferase RsmH</fullName>
    </alternativeName>
</protein>
<keyword evidence="5 7" id="KW-0808">Transferase</keyword>
<feature type="binding site" evidence="7">
    <location>
        <position position="104"/>
    </location>
    <ligand>
        <name>S-adenosyl-L-methionine</name>
        <dbReference type="ChEBI" id="CHEBI:59789"/>
    </ligand>
</feature>
<dbReference type="KEGG" id="sba:Sulba_1489"/>
<evidence type="ECO:0000256" key="6">
    <source>
        <dbReference type="ARBA" id="ARBA00022691"/>
    </source>
</evidence>
<dbReference type="EMBL" id="CP003333">
    <property type="protein sequence ID" value="AFL68777.1"/>
    <property type="molecule type" value="Genomic_DNA"/>
</dbReference>
<keyword evidence="9" id="KW-1185">Reference proteome</keyword>
<feature type="binding site" evidence="7">
    <location>
        <begin position="33"/>
        <end position="35"/>
    </location>
    <ligand>
        <name>S-adenosyl-L-methionine</name>
        <dbReference type="ChEBI" id="CHEBI:59789"/>
    </ligand>
</feature>
<dbReference type="PANTHER" id="PTHR11265:SF0">
    <property type="entry name" value="12S RRNA N4-METHYLCYTIDINE METHYLTRANSFERASE"/>
    <property type="match status" value="1"/>
</dbReference>
<evidence type="ECO:0000256" key="3">
    <source>
        <dbReference type="ARBA" id="ARBA00022552"/>
    </source>
</evidence>
<dbReference type="SUPFAM" id="SSF81799">
    <property type="entry name" value="Putative methyltransferase TM0872, insert domain"/>
    <property type="match status" value="1"/>
</dbReference>
<comment type="similarity">
    <text evidence="1 7">Belongs to the methyltransferase superfamily. RsmH family.</text>
</comment>
<feature type="binding site" evidence="7">
    <location>
        <position position="52"/>
    </location>
    <ligand>
        <name>S-adenosyl-L-methionine</name>
        <dbReference type="ChEBI" id="CHEBI:59789"/>
    </ligand>
</feature>
<reference evidence="8 9" key="1">
    <citation type="submission" date="2012-06" db="EMBL/GenBank/DDBJ databases">
        <title>Complete sequence of Sulfurospirillum barnesii SES-3.</title>
        <authorList>
            <consortium name="US DOE Joint Genome Institute"/>
            <person name="Lucas S."/>
            <person name="Han J."/>
            <person name="Lapidus A."/>
            <person name="Cheng J.-F."/>
            <person name="Goodwin L."/>
            <person name="Pitluck S."/>
            <person name="Peters L."/>
            <person name="Ovchinnikova G."/>
            <person name="Lu M."/>
            <person name="Detter J.C."/>
            <person name="Han C."/>
            <person name="Tapia R."/>
            <person name="Land M."/>
            <person name="Hauser L."/>
            <person name="Kyrpides N."/>
            <person name="Ivanova N."/>
            <person name="Pagani I."/>
            <person name="Stolz J."/>
            <person name="Arkin A."/>
            <person name="Dehal P."/>
            <person name="Oremland R."/>
            <person name="Saltikov C."/>
            <person name="Basu P."/>
            <person name="Hollibaugh J."/>
            <person name="Newman D."/>
            <person name="Stolyar S."/>
            <person name="Hazen T."/>
            <person name="Woyke T."/>
        </authorList>
    </citation>
    <scope>NUCLEOTIDE SEQUENCE [LARGE SCALE GENOMIC DNA]</scope>
    <source>
        <strain evidence="9">ATCC 700032 / DSM 10660 / SES-3</strain>
    </source>
</reference>
<dbReference type="PIRSF" id="PIRSF004486">
    <property type="entry name" value="MraW"/>
    <property type="match status" value="1"/>
</dbReference>
<dbReference type="Gene3D" id="3.40.50.150">
    <property type="entry name" value="Vaccinia Virus protein VP39"/>
    <property type="match status" value="1"/>
</dbReference>